<reference evidence="1" key="2">
    <citation type="submission" date="2020-09" db="EMBL/GenBank/DDBJ databases">
        <authorList>
            <person name="Sun Q."/>
            <person name="Ohkuma M."/>
        </authorList>
    </citation>
    <scope>NUCLEOTIDE SEQUENCE</scope>
    <source>
        <strain evidence="1">JCM 13064</strain>
    </source>
</reference>
<sequence>MPSDKGRLRLGGVVPTGDGEFWVLGDHRWQEYPPDGDEPVTRSRPVALHLAGGRWTCTWGPASRGNRGFSDAEPDGSGGLWAIRHPSHGFDGQGEVWHLAGGRWTRELLPVDGGLPYEISDLAVVGTTVYALGVIRDPRGVRLSALWRLGP</sequence>
<keyword evidence="2" id="KW-1185">Reference proteome</keyword>
<proteinExistence type="predicted"/>
<dbReference type="EMBL" id="BMNT01000020">
    <property type="protein sequence ID" value="GGK91494.1"/>
    <property type="molecule type" value="Genomic_DNA"/>
</dbReference>
<evidence type="ECO:0000313" key="1">
    <source>
        <dbReference type="EMBL" id="GGK91494.1"/>
    </source>
</evidence>
<accession>A0A917R6E3</accession>
<evidence type="ECO:0000313" key="2">
    <source>
        <dbReference type="Proteomes" id="UP000645217"/>
    </source>
</evidence>
<comment type="caution">
    <text evidence="1">The sequence shown here is derived from an EMBL/GenBank/DDBJ whole genome shotgun (WGS) entry which is preliminary data.</text>
</comment>
<name>A0A917R6E3_9ACTN</name>
<reference evidence="1" key="1">
    <citation type="journal article" date="2014" name="Int. J. Syst. Evol. Microbiol.">
        <title>Complete genome sequence of Corynebacterium casei LMG S-19264T (=DSM 44701T), isolated from a smear-ripened cheese.</title>
        <authorList>
            <consortium name="US DOE Joint Genome Institute (JGI-PGF)"/>
            <person name="Walter F."/>
            <person name="Albersmeier A."/>
            <person name="Kalinowski J."/>
            <person name="Ruckert C."/>
        </authorList>
    </citation>
    <scope>NUCLEOTIDE SEQUENCE</scope>
    <source>
        <strain evidence="1">JCM 13064</strain>
    </source>
</reference>
<dbReference type="Proteomes" id="UP000645217">
    <property type="component" value="Unassembled WGS sequence"/>
</dbReference>
<protein>
    <submittedName>
        <fullName evidence="1">Uncharacterized protein</fullName>
    </submittedName>
</protein>
<gene>
    <name evidence="1" type="ORF">GCM10007964_37710</name>
</gene>
<organism evidence="1 2">
    <name type="scientific">Sphaerisporangium melleum</name>
    <dbReference type="NCBI Taxonomy" id="321316"/>
    <lineage>
        <taxon>Bacteria</taxon>
        <taxon>Bacillati</taxon>
        <taxon>Actinomycetota</taxon>
        <taxon>Actinomycetes</taxon>
        <taxon>Streptosporangiales</taxon>
        <taxon>Streptosporangiaceae</taxon>
        <taxon>Sphaerisporangium</taxon>
    </lineage>
</organism>
<dbReference type="AlphaFoldDB" id="A0A917R6E3"/>